<dbReference type="EMBL" id="SRLO01000683">
    <property type="protein sequence ID" value="TNN48760.1"/>
    <property type="molecule type" value="Genomic_DNA"/>
</dbReference>
<comment type="caution">
    <text evidence="1">The sequence shown here is derived from an EMBL/GenBank/DDBJ whole genome shotgun (WGS) entry which is preliminary data.</text>
</comment>
<organism evidence="1 2">
    <name type="scientific">Liparis tanakae</name>
    <name type="common">Tanaka's snailfish</name>
    <dbReference type="NCBI Taxonomy" id="230148"/>
    <lineage>
        <taxon>Eukaryota</taxon>
        <taxon>Metazoa</taxon>
        <taxon>Chordata</taxon>
        <taxon>Craniata</taxon>
        <taxon>Vertebrata</taxon>
        <taxon>Euteleostomi</taxon>
        <taxon>Actinopterygii</taxon>
        <taxon>Neopterygii</taxon>
        <taxon>Teleostei</taxon>
        <taxon>Neoteleostei</taxon>
        <taxon>Acanthomorphata</taxon>
        <taxon>Eupercaria</taxon>
        <taxon>Perciformes</taxon>
        <taxon>Cottioidei</taxon>
        <taxon>Cottales</taxon>
        <taxon>Liparidae</taxon>
        <taxon>Liparis</taxon>
    </lineage>
</organism>
<sequence length="121" mass="13015">MKDVGRRDATCTFLPKSAEAPIQRGQDKADHCGLNGQQCGRLQKGEGRYSGHLRGRGFINENLKVSRAPFTRISKSTSSMVALHSSNLSASDCFSCSARSHFSFSSVSSAFASSYCGDISI</sequence>
<evidence type="ECO:0000313" key="2">
    <source>
        <dbReference type="Proteomes" id="UP000314294"/>
    </source>
</evidence>
<dbReference type="AlphaFoldDB" id="A0A4Z2G6I2"/>
<proteinExistence type="predicted"/>
<name>A0A4Z2G6I2_9TELE</name>
<dbReference type="Proteomes" id="UP000314294">
    <property type="component" value="Unassembled WGS sequence"/>
</dbReference>
<evidence type="ECO:0000313" key="1">
    <source>
        <dbReference type="EMBL" id="TNN48760.1"/>
    </source>
</evidence>
<protein>
    <submittedName>
        <fullName evidence="1">Uncharacterized protein</fullName>
    </submittedName>
</protein>
<keyword evidence="2" id="KW-1185">Reference proteome</keyword>
<gene>
    <name evidence="1" type="ORF">EYF80_041064</name>
</gene>
<accession>A0A4Z2G6I2</accession>
<reference evidence="1 2" key="1">
    <citation type="submission" date="2019-03" db="EMBL/GenBank/DDBJ databases">
        <title>First draft genome of Liparis tanakae, snailfish: a comprehensive survey of snailfish specific genes.</title>
        <authorList>
            <person name="Kim W."/>
            <person name="Song I."/>
            <person name="Jeong J.-H."/>
            <person name="Kim D."/>
            <person name="Kim S."/>
            <person name="Ryu S."/>
            <person name="Song J.Y."/>
            <person name="Lee S.K."/>
        </authorList>
    </citation>
    <scope>NUCLEOTIDE SEQUENCE [LARGE SCALE GENOMIC DNA]</scope>
    <source>
        <tissue evidence="1">Muscle</tissue>
    </source>
</reference>